<evidence type="ECO:0000256" key="3">
    <source>
        <dbReference type="SAM" id="MobiDB-lite"/>
    </source>
</evidence>
<comment type="function">
    <text evidence="1">Essential cell division protein that activates septal peptidoglycan synthesis and constriction of the cell. Acts on both sides of the membrane, via interaction with FtsA in the cytoplasm and interaction with the FtsQBL complex in the periplasm. These interactions may induce a conformational switch in both FtsA and FtsQBL, leading to septal peptidoglycan synthesis by FtsI and associated synthases.</text>
</comment>
<comment type="subcellular location">
    <subcellularLocation>
        <location evidence="1">Cell inner membrane</location>
        <topology evidence="1">Single-pass type II membrane protein</topology>
    </subcellularLocation>
    <text evidence="1">Localizes to the septum. Localizes to the midcell via interaction with the early cell division protein FtsA and via the periplasmic SPOR domain.</text>
</comment>
<dbReference type="GO" id="GO:0032153">
    <property type="term" value="C:cell division site"/>
    <property type="evidence" value="ECO:0007669"/>
    <property type="project" value="UniProtKB-UniRule"/>
</dbReference>
<dbReference type="PROSITE" id="PS51724">
    <property type="entry name" value="SPOR"/>
    <property type="match status" value="1"/>
</dbReference>
<dbReference type="EMBL" id="CP076405">
    <property type="protein sequence ID" value="QWQ20655.2"/>
    <property type="molecule type" value="Genomic_DNA"/>
</dbReference>
<feature type="compositionally biased region" description="Low complexity" evidence="3">
    <location>
        <begin position="175"/>
        <end position="192"/>
    </location>
</feature>
<evidence type="ECO:0000313" key="6">
    <source>
        <dbReference type="Proteomes" id="UP000682358"/>
    </source>
</evidence>
<name>A0AAJ4NHK6_PRORE</name>
<keyword evidence="1" id="KW-0131">Cell cycle</keyword>
<accession>A0AAJ4NHK6</accession>
<dbReference type="InterPro" id="IPR036680">
    <property type="entry name" value="SPOR-like_sf"/>
</dbReference>
<keyword evidence="1" id="KW-0472">Membrane</keyword>
<evidence type="ECO:0000256" key="2">
    <source>
        <dbReference type="NCBIfam" id="TIGR02223"/>
    </source>
</evidence>
<dbReference type="InterPro" id="IPR011930">
    <property type="entry name" value="FtsN"/>
</dbReference>
<feature type="domain" description="SPOR" evidence="4">
    <location>
        <begin position="192"/>
        <end position="272"/>
    </location>
</feature>
<dbReference type="GO" id="GO:0005886">
    <property type="term" value="C:plasma membrane"/>
    <property type="evidence" value="ECO:0007669"/>
    <property type="project" value="UniProtKB-SubCell"/>
</dbReference>
<dbReference type="Proteomes" id="UP000682358">
    <property type="component" value="Chromosome"/>
</dbReference>
<feature type="region of interest" description="Disordered" evidence="3">
    <location>
        <begin position="1"/>
        <end position="27"/>
    </location>
</feature>
<dbReference type="Gene3D" id="3.30.70.1070">
    <property type="entry name" value="Sporulation related repeat"/>
    <property type="match status" value="1"/>
</dbReference>
<proteinExistence type="inferred from homology"/>
<feature type="region of interest" description="Disordered" evidence="3">
    <location>
        <begin position="152"/>
        <end position="194"/>
    </location>
</feature>
<dbReference type="GO" id="GO:0043093">
    <property type="term" value="P:FtsZ-dependent cytokinesis"/>
    <property type="evidence" value="ECO:0007669"/>
    <property type="project" value="UniProtKB-UniRule"/>
</dbReference>
<feature type="compositionally biased region" description="Low complexity" evidence="3">
    <location>
        <begin position="58"/>
        <end position="68"/>
    </location>
</feature>
<reference evidence="5" key="1">
    <citation type="submission" date="2021-06" db="EMBL/GenBank/DDBJ databases">
        <title>Emergence of genetically related NDM-1-producing Providencia rettgeri strains in Argentina.</title>
        <authorList>
            <person name="Pasteran F."/>
            <person name="Meo A."/>
            <person name="Gomez S."/>
            <person name="Derdoy L."/>
            <person name="Albronoz E."/>
            <person name="Faccone D."/>
            <person name="Guerriero L."/>
            <person name="Archuby D."/>
            <person name="Tarzia A."/>
            <person name="Lopez M."/>
            <person name="Corso A."/>
        </authorList>
    </citation>
    <scope>NUCLEOTIDE SEQUENCE</scope>
    <source>
        <strain evidence="5">PreM15628</strain>
    </source>
</reference>
<dbReference type="Pfam" id="PF05036">
    <property type="entry name" value="SPOR"/>
    <property type="match status" value="1"/>
</dbReference>
<comment type="caution">
    <text evidence="1">Lacks conserved residue(s) required for the propagation of feature annotation.</text>
</comment>
<protein>
    <recommendedName>
        <fullName evidence="1 2">Cell division protein FtsN</fullName>
    </recommendedName>
</protein>
<keyword evidence="1 5" id="KW-0132">Cell division</keyword>
<dbReference type="HAMAP" id="MF_02039">
    <property type="entry name" value="FtsN_entero"/>
    <property type="match status" value="1"/>
</dbReference>
<dbReference type="PANTHER" id="PTHR38687">
    <property type="entry name" value="CELL DIVISION PROTEIN DEDD-RELATED"/>
    <property type="match status" value="1"/>
</dbReference>
<dbReference type="GO" id="GO:0000917">
    <property type="term" value="P:division septum assembly"/>
    <property type="evidence" value="ECO:0007669"/>
    <property type="project" value="UniProtKB-KW"/>
</dbReference>
<keyword evidence="1" id="KW-0717">Septation</keyword>
<dbReference type="GO" id="GO:0042834">
    <property type="term" value="F:peptidoglycan binding"/>
    <property type="evidence" value="ECO:0007669"/>
    <property type="project" value="InterPro"/>
</dbReference>
<comment type="similarity">
    <text evidence="1">Belongs to the FtsN family.</text>
</comment>
<dbReference type="NCBIfam" id="TIGR02223">
    <property type="entry name" value="ftsN"/>
    <property type="match status" value="1"/>
</dbReference>
<evidence type="ECO:0000259" key="4">
    <source>
        <dbReference type="PROSITE" id="PS51724"/>
    </source>
</evidence>
<keyword evidence="1" id="KW-0812">Transmembrane</keyword>
<evidence type="ECO:0000313" key="5">
    <source>
        <dbReference type="EMBL" id="QWQ20655.2"/>
    </source>
</evidence>
<dbReference type="AlphaFoldDB" id="A0AAJ4NHK6"/>
<feature type="compositionally biased region" description="Basic residues" evidence="3">
    <location>
        <begin position="12"/>
        <end position="24"/>
    </location>
</feature>
<dbReference type="SUPFAM" id="SSF110997">
    <property type="entry name" value="Sporulation related repeat"/>
    <property type="match status" value="1"/>
</dbReference>
<feature type="region of interest" description="Disordered" evidence="3">
    <location>
        <begin position="56"/>
        <end position="76"/>
    </location>
</feature>
<gene>
    <name evidence="1 5" type="primary">ftsN</name>
    <name evidence="5" type="ORF">KOF27_19195</name>
</gene>
<keyword evidence="1" id="KW-0997">Cell inner membrane</keyword>
<evidence type="ECO:0000256" key="1">
    <source>
        <dbReference type="HAMAP-Rule" id="MF_02039"/>
    </source>
</evidence>
<sequence length="298" mass="32433">MAQKDYVARGRSSARKKSKGKSKKAQGLPMTTLVVAVTIVVLFVGGLFYITQNKKDTPQPQVATPTTPGSTLPPKPEERWRYIKELERRGVDMPNIQQPSTGNNIVRPSDLTPEQRQLLEQIDSDRRQPVTNLQEIPANGKPVPRSQVLINEPAQPIEPVQRKPATNIPPKLEAQPTVPTTQPQTAPSTKPTNSLQNMVVQCGSFRTAEQAESVQATLAFSGIESRVSAGGGWHRIVLGPYSKSTAEKMRDRAAGAGVSGCILRASGGWKIPPSPPCTVLMYSWAVLCVFNLVQVIVN</sequence>
<keyword evidence="1" id="KW-1133">Transmembrane helix</keyword>
<dbReference type="PANTHER" id="PTHR38687:SF2">
    <property type="entry name" value="CELL DIVISION PROTEIN FTSN"/>
    <property type="match status" value="1"/>
</dbReference>
<feature type="transmembrane region" description="Helical" evidence="1">
    <location>
        <begin position="27"/>
        <end position="50"/>
    </location>
</feature>
<organism evidence="5 6">
    <name type="scientific">Providencia rettgeri</name>
    <dbReference type="NCBI Taxonomy" id="587"/>
    <lineage>
        <taxon>Bacteria</taxon>
        <taxon>Pseudomonadati</taxon>
        <taxon>Pseudomonadota</taxon>
        <taxon>Gammaproteobacteria</taxon>
        <taxon>Enterobacterales</taxon>
        <taxon>Morganellaceae</taxon>
        <taxon>Providencia</taxon>
    </lineage>
</organism>
<dbReference type="InterPro" id="IPR007730">
    <property type="entry name" value="SPOR-like_dom"/>
</dbReference>
<dbReference type="InterPro" id="IPR052521">
    <property type="entry name" value="Cell_div_SPOR-domain"/>
</dbReference>
<comment type="subunit">
    <text evidence="1">Interacts with FtsA via its N-terminal cytoplasmic domain.</text>
</comment>
<keyword evidence="1" id="KW-1003">Cell membrane</keyword>